<dbReference type="EMBL" id="CP021455">
    <property type="protein sequence ID" value="ARU04516.1"/>
    <property type="molecule type" value="Genomic_DNA"/>
</dbReference>
<dbReference type="OrthoDB" id="195620at2"/>
<sequence length="225" mass="24774">MSIPAPPPHTVPCADAATGRALRTPGRSASAHRRTRRLPGLLLVTSLSLGLLAGCVQEPLSRKPDRAIATDAATLTVTEGPVRVQFEQPLRFDRERNAPAETDRARLAWVTALGEHLAQRAAARLPVGQRLEVRITEVQRAGGFEPWRGPQADVRIVRDIYPPRIALAFKRLAADGQTLQAGHRELRDNAFLARADGYPSDPLRHEKTLLDTWLRQDLPEAPPAR</sequence>
<reference evidence="2 3" key="1">
    <citation type="submission" date="2017-05" db="EMBL/GenBank/DDBJ databases">
        <authorList>
            <person name="Song R."/>
            <person name="Chenine A.L."/>
            <person name="Ruprecht R.M."/>
        </authorList>
    </citation>
    <scope>NUCLEOTIDE SEQUENCE [LARGE SCALE GENOMIC DNA]</scope>
    <source>
        <strain evidence="2 3">DSM 26136</strain>
    </source>
</reference>
<organism evidence="2 3">
    <name type="scientific">Comamonas serinivorans</name>
    <dbReference type="NCBI Taxonomy" id="1082851"/>
    <lineage>
        <taxon>Bacteria</taxon>
        <taxon>Pseudomonadati</taxon>
        <taxon>Pseudomonadota</taxon>
        <taxon>Betaproteobacteria</taxon>
        <taxon>Burkholderiales</taxon>
        <taxon>Comamonadaceae</taxon>
        <taxon>Comamonas</taxon>
    </lineage>
</organism>
<feature type="compositionally biased region" description="Pro residues" evidence="1">
    <location>
        <begin position="1"/>
        <end position="10"/>
    </location>
</feature>
<dbReference type="InterPro" id="IPR021557">
    <property type="entry name" value="DUF3016"/>
</dbReference>
<dbReference type="AlphaFoldDB" id="A0A1Y0ELR2"/>
<keyword evidence="3" id="KW-1185">Reference proteome</keyword>
<dbReference type="Proteomes" id="UP000196138">
    <property type="component" value="Chromosome"/>
</dbReference>
<gene>
    <name evidence="2" type="ORF">CCO03_07345</name>
</gene>
<accession>A0A1Y0ELR2</accession>
<evidence type="ECO:0008006" key="4">
    <source>
        <dbReference type="Google" id="ProtNLM"/>
    </source>
</evidence>
<protein>
    <recommendedName>
        <fullName evidence="4">DUF3016 domain-containing protein</fullName>
    </recommendedName>
</protein>
<evidence type="ECO:0000313" key="3">
    <source>
        <dbReference type="Proteomes" id="UP000196138"/>
    </source>
</evidence>
<evidence type="ECO:0000256" key="1">
    <source>
        <dbReference type="SAM" id="MobiDB-lite"/>
    </source>
</evidence>
<proteinExistence type="predicted"/>
<dbReference type="Pfam" id="PF11454">
    <property type="entry name" value="DUF3016"/>
    <property type="match status" value="1"/>
</dbReference>
<feature type="region of interest" description="Disordered" evidence="1">
    <location>
        <begin position="1"/>
        <end position="34"/>
    </location>
</feature>
<dbReference type="KEGG" id="cser:CCO03_07345"/>
<dbReference type="RefSeq" id="WP_087279237.1">
    <property type="nucleotide sequence ID" value="NZ_CP021455.1"/>
</dbReference>
<evidence type="ECO:0000313" key="2">
    <source>
        <dbReference type="EMBL" id="ARU04516.1"/>
    </source>
</evidence>
<name>A0A1Y0ELR2_9BURK</name>